<dbReference type="Proteomes" id="UP000494040">
    <property type="component" value="Unassembled WGS sequence"/>
</dbReference>
<dbReference type="AlphaFoldDB" id="A0A8I6SIB2"/>
<proteinExistence type="predicted"/>
<dbReference type="PANTHER" id="PTHR20835:SF0">
    <property type="entry name" value="E3 UBIQUITIN-PROTEIN LIGASE PPP1R11"/>
    <property type="match status" value="1"/>
</dbReference>
<organism evidence="3 4">
    <name type="scientific">Cimex lectularius</name>
    <name type="common">Bed bug</name>
    <name type="synonym">Acanthia lectularia</name>
    <dbReference type="NCBI Taxonomy" id="79782"/>
    <lineage>
        <taxon>Eukaryota</taxon>
        <taxon>Metazoa</taxon>
        <taxon>Ecdysozoa</taxon>
        <taxon>Arthropoda</taxon>
        <taxon>Hexapoda</taxon>
        <taxon>Insecta</taxon>
        <taxon>Pterygota</taxon>
        <taxon>Neoptera</taxon>
        <taxon>Paraneoptera</taxon>
        <taxon>Hemiptera</taxon>
        <taxon>Heteroptera</taxon>
        <taxon>Panheteroptera</taxon>
        <taxon>Cimicomorpha</taxon>
        <taxon>Cimicidae</taxon>
        <taxon>Cimex</taxon>
    </lineage>
</organism>
<dbReference type="GO" id="GO:0005634">
    <property type="term" value="C:nucleus"/>
    <property type="evidence" value="ECO:0007669"/>
    <property type="project" value="TreeGrafter"/>
</dbReference>
<evidence type="ECO:0000256" key="1">
    <source>
        <dbReference type="ARBA" id="ARBA00021994"/>
    </source>
</evidence>
<protein>
    <recommendedName>
        <fullName evidence="1">E3 ubiquitin-protein ligase PPP1R11</fullName>
    </recommendedName>
    <alternativeName>
        <fullName evidence="2">Protein phosphatase 1 regulatory subunit 11</fullName>
    </alternativeName>
</protein>
<name>A0A8I6SIB2_CIMLE</name>
<dbReference type="InterPro" id="IPR011107">
    <property type="entry name" value="PPI_Ypi1"/>
</dbReference>
<evidence type="ECO:0000313" key="4">
    <source>
        <dbReference type="Proteomes" id="UP000494040"/>
    </source>
</evidence>
<dbReference type="PANTHER" id="PTHR20835">
    <property type="entry name" value="E3 UBIQUITIN-PROTEIN LIGASE PPP1R11-RELATED"/>
    <property type="match status" value="1"/>
</dbReference>
<evidence type="ECO:0000256" key="2">
    <source>
        <dbReference type="ARBA" id="ARBA00031039"/>
    </source>
</evidence>
<evidence type="ECO:0000313" key="3">
    <source>
        <dbReference type="EnsemblMetazoa" id="XP_024081799.1"/>
    </source>
</evidence>
<dbReference type="OrthoDB" id="307488at2759"/>
<dbReference type="Pfam" id="PF07491">
    <property type="entry name" value="PPI_Ypi1"/>
    <property type="match status" value="1"/>
</dbReference>
<dbReference type="RefSeq" id="XP_024081799.1">
    <property type="nucleotide sequence ID" value="XM_024226031.1"/>
</dbReference>
<reference evidence="3" key="1">
    <citation type="submission" date="2022-01" db="UniProtKB">
        <authorList>
            <consortium name="EnsemblMetazoa"/>
        </authorList>
    </citation>
    <scope>IDENTIFICATION</scope>
</reference>
<dbReference type="GO" id="GO:0008157">
    <property type="term" value="F:protein phosphatase 1 binding"/>
    <property type="evidence" value="ECO:0007669"/>
    <property type="project" value="TreeGrafter"/>
</dbReference>
<dbReference type="GO" id="GO:0004865">
    <property type="term" value="F:protein serine/threonine phosphatase inhibitor activity"/>
    <property type="evidence" value="ECO:0007669"/>
    <property type="project" value="InterPro"/>
</dbReference>
<dbReference type="EnsemblMetazoa" id="XM_024226031.1">
    <property type="protein sequence ID" value="XP_024081799.1"/>
    <property type="gene ID" value="LOC106670616"/>
</dbReference>
<keyword evidence="4" id="KW-1185">Reference proteome</keyword>
<sequence>MSQYLTFPNIDVRTIKVTLKKPKTDKQVKWTSETVDNEHLNRKKSKCIKVFKRLSSSSNIGYFLGCCIYEKPRVFGESSSEDEGECENCFGHVEMKKKNKKPPSPEPPETPSPT</sequence>
<accession>A0A8I6SIB2</accession>
<dbReference type="KEGG" id="clec:106670616"/>
<dbReference type="GeneID" id="106670616"/>